<reference evidence="7 8" key="1">
    <citation type="submission" date="2020-04" db="EMBL/GenBank/DDBJ databases">
        <title>Genome sequencing of novel species.</title>
        <authorList>
            <person name="Heo J."/>
            <person name="Kim S.-J."/>
            <person name="Kim J.-S."/>
            <person name="Hong S.-B."/>
            <person name="Kwon S.-W."/>
        </authorList>
    </citation>
    <scope>NUCLEOTIDE SEQUENCE [LARGE SCALE GENOMIC DNA]</scope>
    <source>
        <strain evidence="7 8">AF9R3</strain>
    </source>
</reference>
<name>A0ABX6MHI7_9BURK</name>
<feature type="transmembrane region" description="Helical" evidence="5">
    <location>
        <begin position="116"/>
        <end position="135"/>
    </location>
</feature>
<organism evidence="7 8">
    <name type="scientific">Duganella dendranthematis</name>
    <dbReference type="NCBI Taxonomy" id="2728021"/>
    <lineage>
        <taxon>Bacteria</taxon>
        <taxon>Pseudomonadati</taxon>
        <taxon>Pseudomonadota</taxon>
        <taxon>Betaproteobacteria</taxon>
        <taxon>Burkholderiales</taxon>
        <taxon>Oxalobacteraceae</taxon>
        <taxon>Telluria group</taxon>
        <taxon>Duganella</taxon>
    </lineage>
</organism>
<sequence>MRFGVVPELLEFDRHAILAGEIWRLWTCHLVHYSTRHALIDLATAAAACSVALPVLGWRRLCLAVALTAPLIAGGLLLLAPDLIYYRGASGMAVMLVVLAACTLWRQAGIRARTALALLGVALAVKIGAEALGYTTGWSDLPADVHVAWQAHLLGVSSAALTIKILAVR</sequence>
<keyword evidence="3 5" id="KW-1133">Transmembrane helix</keyword>
<comment type="subcellular location">
    <subcellularLocation>
        <location evidence="1">Membrane</location>
        <topology evidence="1">Multi-pass membrane protein</topology>
    </subcellularLocation>
</comment>
<evidence type="ECO:0000256" key="4">
    <source>
        <dbReference type="ARBA" id="ARBA00023136"/>
    </source>
</evidence>
<proteinExistence type="predicted"/>
<accession>A0ABX6MHI7</accession>
<dbReference type="EC" id="3.4.21.-" evidence="7"/>
<keyword evidence="4 5" id="KW-0472">Membrane</keyword>
<gene>
    <name evidence="7" type="primary">rrtA</name>
    <name evidence="7" type="ORF">HH213_29110</name>
</gene>
<dbReference type="SUPFAM" id="SSF144091">
    <property type="entry name" value="Rhomboid-like"/>
    <property type="match status" value="1"/>
</dbReference>
<dbReference type="RefSeq" id="WP_169114688.1">
    <property type="nucleotide sequence ID" value="NZ_CP051684.1"/>
</dbReference>
<feature type="domain" description="Peptidase S54 rhomboid" evidence="6">
    <location>
        <begin position="20"/>
        <end position="166"/>
    </location>
</feature>
<keyword evidence="7" id="KW-0378">Hydrolase</keyword>
<evidence type="ECO:0000256" key="1">
    <source>
        <dbReference type="ARBA" id="ARBA00004141"/>
    </source>
</evidence>
<keyword evidence="2 5" id="KW-0812">Transmembrane</keyword>
<dbReference type="Proteomes" id="UP000503117">
    <property type="component" value="Chromosome"/>
</dbReference>
<feature type="transmembrane region" description="Helical" evidence="5">
    <location>
        <begin position="147"/>
        <end position="167"/>
    </location>
</feature>
<evidence type="ECO:0000313" key="7">
    <source>
        <dbReference type="EMBL" id="QJD93793.1"/>
    </source>
</evidence>
<dbReference type="InterPro" id="IPR022764">
    <property type="entry name" value="Peptidase_S54_rhomboid_dom"/>
</dbReference>
<evidence type="ECO:0000313" key="8">
    <source>
        <dbReference type="Proteomes" id="UP000503117"/>
    </source>
</evidence>
<dbReference type="InterPro" id="IPR035952">
    <property type="entry name" value="Rhomboid-like_sf"/>
</dbReference>
<dbReference type="EMBL" id="CP051684">
    <property type="protein sequence ID" value="QJD93793.1"/>
    <property type="molecule type" value="Genomic_DNA"/>
</dbReference>
<dbReference type="NCBIfam" id="TIGR03902">
    <property type="entry name" value="rhom_GG_sort"/>
    <property type="match status" value="1"/>
</dbReference>
<dbReference type="GO" id="GO:0016787">
    <property type="term" value="F:hydrolase activity"/>
    <property type="evidence" value="ECO:0007669"/>
    <property type="project" value="UniProtKB-KW"/>
</dbReference>
<evidence type="ECO:0000256" key="3">
    <source>
        <dbReference type="ARBA" id="ARBA00022989"/>
    </source>
</evidence>
<evidence type="ECO:0000259" key="6">
    <source>
        <dbReference type="Pfam" id="PF01694"/>
    </source>
</evidence>
<dbReference type="Gene3D" id="1.20.1540.10">
    <property type="entry name" value="Rhomboid-like"/>
    <property type="match status" value="1"/>
</dbReference>
<feature type="transmembrane region" description="Helical" evidence="5">
    <location>
        <begin position="61"/>
        <end position="78"/>
    </location>
</feature>
<keyword evidence="8" id="KW-1185">Reference proteome</keyword>
<dbReference type="Pfam" id="PF01694">
    <property type="entry name" value="Rhomboid"/>
    <property type="match status" value="1"/>
</dbReference>
<evidence type="ECO:0000256" key="5">
    <source>
        <dbReference type="SAM" id="Phobius"/>
    </source>
</evidence>
<feature type="transmembrane region" description="Helical" evidence="5">
    <location>
        <begin position="84"/>
        <end position="104"/>
    </location>
</feature>
<evidence type="ECO:0000256" key="2">
    <source>
        <dbReference type="ARBA" id="ARBA00022692"/>
    </source>
</evidence>
<protein>
    <submittedName>
        <fullName evidence="7">Rhombosortase</fullName>
        <ecNumber evidence="7">3.4.21.-</ecNumber>
    </submittedName>
</protein>
<dbReference type="InterPro" id="IPR023826">
    <property type="entry name" value="Rhom-like_SP_proteobac"/>
</dbReference>